<feature type="region of interest" description="Disordered" evidence="1">
    <location>
        <begin position="1"/>
        <end position="27"/>
    </location>
</feature>
<evidence type="ECO:0000313" key="2">
    <source>
        <dbReference type="EMBL" id="KAI5387242.1"/>
    </source>
</evidence>
<proteinExistence type="predicted"/>
<evidence type="ECO:0000256" key="1">
    <source>
        <dbReference type="SAM" id="MobiDB-lite"/>
    </source>
</evidence>
<comment type="caution">
    <text evidence="2">The sequence shown here is derived from an EMBL/GenBank/DDBJ whole genome shotgun (WGS) entry which is preliminary data.</text>
</comment>
<dbReference type="EMBL" id="JAMSHJ010000007">
    <property type="protein sequence ID" value="KAI5387242.1"/>
    <property type="molecule type" value="Genomic_DNA"/>
</dbReference>
<protein>
    <submittedName>
        <fullName evidence="2">Uncharacterized protein</fullName>
    </submittedName>
</protein>
<sequence>MAPTRREKGKGKDDEGSSVPDPLNLGRLVDTPREKKLLLNFINYSLTPQKYGNLSTFPSSSFNFPALFHFQEFDVLIADSGPISPDLVRSFYANLSIGKGCIVSFTVKEKEILLTMEDFRKCLEVPFVGERICHGYTIDWTDYSKVNYYFSIS</sequence>
<dbReference type="Proteomes" id="UP001058974">
    <property type="component" value="Chromosome 7"/>
</dbReference>
<organism evidence="2 3">
    <name type="scientific">Pisum sativum</name>
    <name type="common">Garden pea</name>
    <name type="synonym">Lathyrus oleraceus</name>
    <dbReference type="NCBI Taxonomy" id="3888"/>
    <lineage>
        <taxon>Eukaryota</taxon>
        <taxon>Viridiplantae</taxon>
        <taxon>Streptophyta</taxon>
        <taxon>Embryophyta</taxon>
        <taxon>Tracheophyta</taxon>
        <taxon>Spermatophyta</taxon>
        <taxon>Magnoliopsida</taxon>
        <taxon>eudicotyledons</taxon>
        <taxon>Gunneridae</taxon>
        <taxon>Pentapetalae</taxon>
        <taxon>rosids</taxon>
        <taxon>fabids</taxon>
        <taxon>Fabales</taxon>
        <taxon>Fabaceae</taxon>
        <taxon>Papilionoideae</taxon>
        <taxon>50 kb inversion clade</taxon>
        <taxon>NPAAA clade</taxon>
        <taxon>Hologalegina</taxon>
        <taxon>IRL clade</taxon>
        <taxon>Fabeae</taxon>
        <taxon>Lathyrus</taxon>
    </lineage>
</organism>
<dbReference type="AlphaFoldDB" id="A0A9D4VPW5"/>
<gene>
    <name evidence="2" type="ORF">KIW84_073400</name>
</gene>
<evidence type="ECO:0000313" key="3">
    <source>
        <dbReference type="Proteomes" id="UP001058974"/>
    </source>
</evidence>
<keyword evidence="3" id="KW-1185">Reference proteome</keyword>
<feature type="compositionally biased region" description="Basic and acidic residues" evidence="1">
    <location>
        <begin position="1"/>
        <end position="15"/>
    </location>
</feature>
<accession>A0A9D4VPW5</accession>
<name>A0A9D4VPW5_PEA</name>
<dbReference type="Gramene" id="Psat07G0340000-T1">
    <property type="protein sequence ID" value="KAI5387242.1"/>
    <property type="gene ID" value="KIW84_073400"/>
</dbReference>
<reference evidence="2 3" key="1">
    <citation type="journal article" date="2022" name="Nat. Genet.">
        <title>Improved pea reference genome and pan-genome highlight genomic features and evolutionary characteristics.</title>
        <authorList>
            <person name="Yang T."/>
            <person name="Liu R."/>
            <person name="Luo Y."/>
            <person name="Hu S."/>
            <person name="Wang D."/>
            <person name="Wang C."/>
            <person name="Pandey M.K."/>
            <person name="Ge S."/>
            <person name="Xu Q."/>
            <person name="Li N."/>
            <person name="Li G."/>
            <person name="Huang Y."/>
            <person name="Saxena R.K."/>
            <person name="Ji Y."/>
            <person name="Li M."/>
            <person name="Yan X."/>
            <person name="He Y."/>
            <person name="Liu Y."/>
            <person name="Wang X."/>
            <person name="Xiang C."/>
            <person name="Varshney R.K."/>
            <person name="Ding H."/>
            <person name="Gao S."/>
            <person name="Zong X."/>
        </authorList>
    </citation>
    <scope>NUCLEOTIDE SEQUENCE [LARGE SCALE GENOMIC DNA]</scope>
    <source>
        <strain evidence="2 3">cv. Zhongwan 6</strain>
    </source>
</reference>